<comment type="caution">
    <text evidence="7">The sequence shown here is derived from an EMBL/GenBank/DDBJ whole genome shotgun (WGS) entry which is preliminary data.</text>
</comment>
<accession>A0A829Y760</accession>
<keyword evidence="1" id="KW-1134">Transmembrane beta strand</keyword>
<evidence type="ECO:0000256" key="1">
    <source>
        <dbReference type="ARBA" id="ARBA00022452"/>
    </source>
</evidence>
<dbReference type="Proteomes" id="UP000445000">
    <property type="component" value="Unassembled WGS sequence"/>
</dbReference>
<reference evidence="8" key="1">
    <citation type="submission" date="2020-01" db="EMBL/GenBank/DDBJ databases">
        <title>'Steroidobacter agaridevorans' sp. nov., agar-degrading bacteria isolated from rhizosphere soils.</title>
        <authorList>
            <person name="Ikenaga M."/>
            <person name="Kataoka M."/>
            <person name="Murouchi A."/>
            <person name="Katsuragi S."/>
            <person name="Sakai M."/>
        </authorList>
    </citation>
    <scope>NUCLEOTIDE SEQUENCE [LARGE SCALE GENOMIC DNA]</scope>
    <source>
        <strain evidence="8">YU21-B</strain>
    </source>
</reference>
<dbReference type="GO" id="GO:0046819">
    <property type="term" value="P:protein secretion by the type V secretion system"/>
    <property type="evidence" value="ECO:0007669"/>
    <property type="project" value="TreeGrafter"/>
</dbReference>
<evidence type="ECO:0000259" key="6">
    <source>
        <dbReference type="Pfam" id="PF08479"/>
    </source>
</evidence>
<feature type="domain" description="Polypeptide-transport-associated ShlB-type" evidence="6">
    <location>
        <begin position="72"/>
        <end position="147"/>
    </location>
</feature>
<proteinExistence type="predicted"/>
<dbReference type="PANTHER" id="PTHR34597">
    <property type="entry name" value="SLR1661 PROTEIN"/>
    <property type="match status" value="1"/>
</dbReference>
<keyword evidence="1" id="KW-0472">Membrane</keyword>
<dbReference type="Gene3D" id="3.10.20.310">
    <property type="entry name" value="membrane protein fhac"/>
    <property type="match status" value="1"/>
</dbReference>
<keyword evidence="4" id="KW-0732">Signal</keyword>
<evidence type="ECO:0000259" key="5">
    <source>
        <dbReference type="Pfam" id="PF03865"/>
    </source>
</evidence>
<evidence type="ECO:0000313" key="7">
    <source>
        <dbReference type="EMBL" id="GFE79079.1"/>
    </source>
</evidence>
<dbReference type="InterPro" id="IPR051544">
    <property type="entry name" value="TPS_OM_transporter"/>
</dbReference>
<dbReference type="InterPro" id="IPR005565">
    <property type="entry name" value="Hemolysn_activator_HlyB_C"/>
</dbReference>
<name>A0A829Y760_9GAMM</name>
<dbReference type="InterPro" id="IPR013686">
    <property type="entry name" value="Polypept-transport_assoc_ShlB"/>
</dbReference>
<evidence type="ECO:0000256" key="4">
    <source>
        <dbReference type="SAM" id="SignalP"/>
    </source>
</evidence>
<feature type="signal peptide" evidence="4">
    <location>
        <begin position="1"/>
        <end position="27"/>
    </location>
</feature>
<keyword evidence="8" id="KW-1185">Reference proteome</keyword>
<dbReference type="GO" id="GO:0098046">
    <property type="term" value="C:type V protein secretion system complex"/>
    <property type="evidence" value="ECO:0007669"/>
    <property type="project" value="TreeGrafter"/>
</dbReference>
<keyword evidence="3" id="KW-0998">Cell outer membrane</keyword>
<organism evidence="7 8">
    <name type="scientific">Steroidobacter agaridevorans</name>
    <dbReference type="NCBI Taxonomy" id="2695856"/>
    <lineage>
        <taxon>Bacteria</taxon>
        <taxon>Pseudomonadati</taxon>
        <taxon>Pseudomonadota</taxon>
        <taxon>Gammaproteobacteria</taxon>
        <taxon>Steroidobacterales</taxon>
        <taxon>Steroidobacteraceae</taxon>
        <taxon>Steroidobacter</taxon>
    </lineage>
</organism>
<evidence type="ECO:0000256" key="2">
    <source>
        <dbReference type="ARBA" id="ARBA00022692"/>
    </source>
</evidence>
<gene>
    <name evidence="7" type="ORF">GCM10011487_10790</name>
</gene>
<dbReference type="Pfam" id="PF03865">
    <property type="entry name" value="ShlB"/>
    <property type="match status" value="1"/>
</dbReference>
<evidence type="ECO:0000313" key="8">
    <source>
        <dbReference type="Proteomes" id="UP000445000"/>
    </source>
</evidence>
<dbReference type="EMBL" id="BLJN01000001">
    <property type="protein sequence ID" value="GFE79079.1"/>
    <property type="molecule type" value="Genomic_DNA"/>
</dbReference>
<dbReference type="RefSeq" id="WP_161810892.1">
    <property type="nucleotide sequence ID" value="NZ_BLJN01000001.1"/>
</dbReference>
<dbReference type="Pfam" id="PF08479">
    <property type="entry name" value="POTRA_2"/>
    <property type="match status" value="1"/>
</dbReference>
<feature type="chain" id="PRO_5032359408" description="Hemolysin activation/secretion protein" evidence="4">
    <location>
        <begin position="28"/>
        <end position="582"/>
    </location>
</feature>
<dbReference type="PANTHER" id="PTHR34597:SF1">
    <property type="entry name" value="HEME_HEMOPEXIN TRANSPORTER PROTEIN HUXB"/>
    <property type="match status" value="1"/>
</dbReference>
<keyword evidence="2" id="KW-0812">Transmembrane</keyword>
<evidence type="ECO:0008006" key="9">
    <source>
        <dbReference type="Google" id="ProtNLM"/>
    </source>
</evidence>
<feature type="domain" description="Haemolysin activator HlyB C-terminal" evidence="5">
    <location>
        <begin position="216"/>
        <end position="534"/>
    </location>
</feature>
<sequence>MSNKTTTRLAPHAFTFLLSSLPLLAQAQTPPDAGQILNEQQRLQQQRLNRLPSDDVPAERPALRELGGTRVTVKEIVFSGEERIATREELQKLVADSLGQALGFDELQALADRVSTYLRGKGYPLVGAYLPTQDVTEGRIEIAIVEGRIQQGANGVVIRADSSLRMSQSRLRAIAEQAVEPGQPVRQGDLERAVLLINDLPGIAARGSLERGDEAGASRLALTVAETRMLTGGTSLDTYGNRYNGSERINARVGLDDPLRIGDQAGLSLTKSEGLGSASIDYSLPVGSSGLRMGVGYTALEYEVGEELRHLDAEGDAQTASINASYPIVRSRATNLWGTAIYNYKSLTDEMMGLTLRDKRINSGSLSFAGSHQDRLGGAGITQLSLVYTSGDLDLSRVAFDKEADALTARTDGGFSKIGYGLARLQRLTDRVSMFGALNGQLTGDNLDSSERFILGGPTGVRAYPVGEGSGDSGWVGTLEVRYDVPLFSSWGELQLVGFADHGETKLYEKPWTGAVYNMDGRNSYGLSGAGVGFNLTAQGRYSVRFSYAAAIDDNPGRSVTGKNADGRDQNGQFWLQGSVQL</sequence>
<dbReference type="AlphaFoldDB" id="A0A829Y760"/>
<dbReference type="GO" id="GO:0008320">
    <property type="term" value="F:protein transmembrane transporter activity"/>
    <property type="evidence" value="ECO:0007669"/>
    <property type="project" value="TreeGrafter"/>
</dbReference>
<evidence type="ECO:0000256" key="3">
    <source>
        <dbReference type="ARBA" id="ARBA00023237"/>
    </source>
</evidence>
<dbReference type="Gene3D" id="2.40.160.50">
    <property type="entry name" value="membrane protein fhac: a member of the omp85/tpsb transporter family"/>
    <property type="match status" value="1"/>
</dbReference>
<protein>
    <recommendedName>
        <fullName evidence="9">Hemolysin activation/secretion protein</fullName>
    </recommendedName>
</protein>